<dbReference type="SUPFAM" id="SSF54637">
    <property type="entry name" value="Thioesterase/thiol ester dehydrase-isomerase"/>
    <property type="match status" value="1"/>
</dbReference>
<proteinExistence type="predicted"/>
<evidence type="ECO:0000313" key="3">
    <source>
        <dbReference type="Proteomes" id="UP000249538"/>
    </source>
</evidence>
<organism evidence="2 3">
    <name type="scientific">Cereibacter changlensis</name>
    <dbReference type="NCBI Taxonomy" id="402884"/>
    <lineage>
        <taxon>Bacteria</taxon>
        <taxon>Pseudomonadati</taxon>
        <taxon>Pseudomonadota</taxon>
        <taxon>Alphaproteobacteria</taxon>
        <taxon>Rhodobacterales</taxon>
        <taxon>Paracoccaceae</taxon>
        <taxon>Cereibacter</taxon>
    </lineage>
</organism>
<protein>
    <submittedName>
        <fullName evidence="2">Acyl-coenzyme A thioesterase PaaI-like protein</fullName>
    </submittedName>
</protein>
<reference evidence="2 3" key="1">
    <citation type="submission" date="2018-06" db="EMBL/GenBank/DDBJ databases">
        <title>Genomic Encyclopedia of Archaeal and Bacterial Type Strains, Phase II (KMG-II): from individual species to whole genera.</title>
        <authorList>
            <person name="Goeker M."/>
        </authorList>
    </citation>
    <scope>NUCLEOTIDE SEQUENCE [LARGE SCALE GENOMIC DNA]</scope>
    <source>
        <strain evidence="2 3">DSM 18774</strain>
    </source>
</reference>
<comment type="caution">
    <text evidence="2">The sequence shown here is derived from an EMBL/GenBank/DDBJ whole genome shotgun (WGS) entry which is preliminary data.</text>
</comment>
<dbReference type="Gene3D" id="3.10.129.10">
    <property type="entry name" value="Hotdog Thioesterase"/>
    <property type="match status" value="1"/>
</dbReference>
<evidence type="ECO:0000313" key="2">
    <source>
        <dbReference type="EMBL" id="PZX48995.1"/>
    </source>
</evidence>
<dbReference type="CDD" id="cd03443">
    <property type="entry name" value="PaaI_thioesterase"/>
    <property type="match status" value="1"/>
</dbReference>
<accession>A0A2W7RE15</accession>
<dbReference type="InterPro" id="IPR029069">
    <property type="entry name" value="HotDog_dom_sf"/>
</dbReference>
<dbReference type="GO" id="GO:0016790">
    <property type="term" value="F:thiolester hydrolase activity"/>
    <property type="evidence" value="ECO:0007669"/>
    <property type="project" value="UniProtKB-ARBA"/>
</dbReference>
<dbReference type="InterPro" id="IPR006683">
    <property type="entry name" value="Thioestr_dom"/>
</dbReference>
<feature type="domain" description="Thioesterase" evidence="1">
    <location>
        <begin position="62"/>
        <end position="137"/>
    </location>
</feature>
<dbReference type="Proteomes" id="UP000249538">
    <property type="component" value="Unassembled WGS sequence"/>
</dbReference>
<gene>
    <name evidence="2" type="ORF">LX76_04036</name>
</gene>
<name>A0A2W7RE15_9RHOB</name>
<sequence length="151" mass="16534">MACPPPVPLASLVTMRETLEHQGWTHDPSEGFIALLGGLWHREVEGGREIGLLARDEHANRNGTVHGGMLMSFVDRAFGMTARMTAGAPRGATVSLTHQFLAPMHPGQFAWVAPRVVRMTPRLAFIEGTVICEGEPLVMAQGVWRLARRTD</sequence>
<dbReference type="Pfam" id="PF03061">
    <property type="entry name" value="4HBT"/>
    <property type="match status" value="1"/>
</dbReference>
<evidence type="ECO:0000259" key="1">
    <source>
        <dbReference type="Pfam" id="PF03061"/>
    </source>
</evidence>
<dbReference type="AlphaFoldDB" id="A0A2W7RE15"/>
<dbReference type="EMBL" id="QKZS01000018">
    <property type="protein sequence ID" value="PZX48995.1"/>
    <property type="molecule type" value="Genomic_DNA"/>
</dbReference>